<sequence length="54" mass="6508">MFLLNVADLLLYYKQFIYNHLQFLQFCENFANFVYWYANTGSGYQTPCKSNHEV</sequence>
<dbReference type="EMBL" id="CP072227">
    <property type="protein sequence ID" value="QUT45476.1"/>
    <property type="molecule type" value="Genomic_DNA"/>
</dbReference>
<accession>A0A975KGJ0</accession>
<evidence type="ECO:0000313" key="1">
    <source>
        <dbReference type="EMBL" id="QUT45476.1"/>
    </source>
</evidence>
<protein>
    <submittedName>
        <fullName evidence="1">Uncharacterized protein</fullName>
    </submittedName>
</protein>
<evidence type="ECO:0000313" key="2">
    <source>
        <dbReference type="Proteomes" id="UP000679226"/>
    </source>
</evidence>
<reference evidence="1" key="1">
    <citation type="journal article" date="2021" name="PLoS Genet.">
        <title>Mobile Type VI secretion system loci of the gut Bacteroidales display extensive intra-ecosystem transfer, multi-species spread and geographical clustering.</title>
        <authorList>
            <person name="Garcia-Bayona L."/>
            <person name="Coyne M.J."/>
            <person name="Comstock L.E."/>
        </authorList>
    </citation>
    <scope>NUCLEOTIDE SEQUENCE</scope>
    <source>
        <strain evidence="1">CL11T00C20</strain>
    </source>
</reference>
<proteinExistence type="predicted"/>
<dbReference type="AlphaFoldDB" id="A0A975KGJ0"/>
<name>A0A975KGJ0_9BACE</name>
<organism evidence="1 2">
    <name type="scientific">Bacteroides eggerthii</name>
    <dbReference type="NCBI Taxonomy" id="28111"/>
    <lineage>
        <taxon>Bacteria</taxon>
        <taxon>Pseudomonadati</taxon>
        <taxon>Bacteroidota</taxon>
        <taxon>Bacteroidia</taxon>
        <taxon>Bacteroidales</taxon>
        <taxon>Bacteroidaceae</taxon>
        <taxon>Bacteroides</taxon>
    </lineage>
</organism>
<dbReference type="Proteomes" id="UP000679226">
    <property type="component" value="Chromosome"/>
</dbReference>
<gene>
    <name evidence="1" type="ORF">INE88_02298</name>
</gene>
<dbReference type="KEGG" id="beg:INE88_02298"/>